<comment type="caution">
    <text evidence="1">The sequence shown here is derived from an EMBL/GenBank/DDBJ whole genome shotgun (WGS) entry which is preliminary data.</text>
</comment>
<sequence>MGDSVSQELQSPAKTAPRAVYFVRRPAAPAKTAVLAKRATLAKTSMLVTHGTPPPGNLLVCEKTKAHQEKQPTRRQFQNMLEDTQPSRRYPDKVPEGLEDVESSMKAFYRGELALHGKAVISITFSPSSVHGGIGCSEAAPPGLDRMKEPNSFCHQPKVRRREQPHAVVTFLVTPPGGQAHRRVLGKFTTPAVNATCLPGGISFCDFIVF</sequence>
<protein>
    <submittedName>
        <fullName evidence="1">Uncharacterized protein</fullName>
    </submittedName>
</protein>
<proteinExistence type="predicted"/>
<reference evidence="1 2" key="1">
    <citation type="submission" date="2023-05" db="EMBL/GenBank/DDBJ databases">
        <title>B98-5 Cell Line De Novo Hybrid Assembly: An Optical Mapping Approach.</title>
        <authorList>
            <person name="Kananen K."/>
            <person name="Auerbach J.A."/>
            <person name="Kautto E."/>
            <person name="Blachly J.S."/>
        </authorList>
    </citation>
    <scope>NUCLEOTIDE SEQUENCE [LARGE SCALE GENOMIC DNA]</scope>
    <source>
        <strain evidence="1">B95-8</strain>
        <tissue evidence="1">Cell line</tissue>
    </source>
</reference>
<gene>
    <name evidence="1" type="ORF">P7K49_029996</name>
</gene>
<evidence type="ECO:0000313" key="2">
    <source>
        <dbReference type="Proteomes" id="UP001266305"/>
    </source>
</evidence>
<organism evidence="1 2">
    <name type="scientific">Saguinus oedipus</name>
    <name type="common">Cotton-top tamarin</name>
    <name type="synonym">Oedipomidas oedipus</name>
    <dbReference type="NCBI Taxonomy" id="9490"/>
    <lineage>
        <taxon>Eukaryota</taxon>
        <taxon>Metazoa</taxon>
        <taxon>Chordata</taxon>
        <taxon>Craniata</taxon>
        <taxon>Vertebrata</taxon>
        <taxon>Euteleostomi</taxon>
        <taxon>Mammalia</taxon>
        <taxon>Eutheria</taxon>
        <taxon>Euarchontoglires</taxon>
        <taxon>Primates</taxon>
        <taxon>Haplorrhini</taxon>
        <taxon>Platyrrhini</taxon>
        <taxon>Cebidae</taxon>
        <taxon>Callitrichinae</taxon>
        <taxon>Saguinus</taxon>
    </lineage>
</organism>
<dbReference type="Proteomes" id="UP001266305">
    <property type="component" value="Unassembled WGS sequence"/>
</dbReference>
<accession>A0ABQ9U8S4</accession>
<name>A0ABQ9U8S4_SAGOE</name>
<keyword evidence="2" id="KW-1185">Reference proteome</keyword>
<evidence type="ECO:0000313" key="1">
    <source>
        <dbReference type="EMBL" id="KAK2093467.1"/>
    </source>
</evidence>
<dbReference type="EMBL" id="JASSZA010000015">
    <property type="protein sequence ID" value="KAK2093467.1"/>
    <property type="molecule type" value="Genomic_DNA"/>
</dbReference>